<gene>
    <name evidence="1" type="ORF">PAM7066_03117</name>
</gene>
<protein>
    <submittedName>
        <fullName evidence="1">Uncharacterized protein</fullName>
    </submittedName>
</protein>
<evidence type="ECO:0000313" key="1">
    <source>
        <dbReference type="EMBL" id="SLN62570.1"/>
    </source>
</evidence>
<keyword evidence="2" id="KW-1185">Reference proteome</keyword>
<dbReference type="EMBL" id="FWFV01000010">
    <property type="protein sequence ID" value="SLN62570.1"/>
    <property type="molecule type" value="Genomic_DNA"/>
</dbReference>
<accession>A0A1Y5TF11</accession>
<evidence type="ECO:0000313" key="2">
    <source>
        <dbReference type="Proteomes" id="UP000193870"/>
    </source>
</evidence>
<organism evidence="1 2">
    <name type="scientific">Palleronia marisminoris</name>
    <dbReference type="NCBI Taxonomy" id="315423"/>
    <lineage>
        <taxon>Bacteria</taxon>
        <taxon>Pseudomonadati</taxon>
        <taxon>Pseudomonadota</taxon>
        <taxon>Alphaproteobacteria</taxon>
        <taxon>Rhodobacterales</taxon>
        <taxon>Roseobacteraceae</taxon>
        <taxon>Palleronia</taxon>
    </lineage>
</organism>
<proteinExistence type="predicted"/>
<name>A0A1Y5TF11_9RHOB</name>
<reference evidence="1 2" key="1">
    <citation type="submission" date="2017-03" db="EMBL/GenBank/DDBJ databases">
        <authorList>
            <person name="Afonso C.L."/>
            <person name="Miller P.J."/>
            <person name="Scott M.A."/>
            <person name="Spackman E."/>
            <person name="Goraichik I."/>
            <person name="Dimitrov K.M."/>
            <person name="Suarez D.L."/>
            <person name="Swayne D.E."/>
        </authorList>
    </citation>
    <scope>NUCLEOTIDE SEQUENCE [LARGE SCALE GENOMIC DNA]</scope>
    <source>
        <strain evidence="1 2">CECT 7066</strain>
    </source>
</reference>
<dbReference type="RefSeq" id="WP_085855098.1">
    <property type="nucleotide sequence ID" value="NZ_FOPF01000011.1"/>
</dbReference>
<dbReference type="Proteomes" id="UP000193870">
    <property type="component" value="Unassembled WGS sequence"/>
</dbReference>
<dbReference type="AlphaFoldDB" id="A0A1Y5TF11"/>
<dbReference type="STRING" id="315423.SAMN04488020_11142"/>
<sequence length="87" mass="9956">MTILTITEGQIDVPRYSAPVFQTTTRMVCGRLEGDPVHDGFGMRLLRLFEKVRFWLRRISRVQATSCGAAFHRGKCDVTRITVTRRA</sequence>